<accession>A0ABX2FHL2</accession>
<feature type="region of interest" description="Disordered" evidence="1">
    <location>
        <begin position="49"/>
        <end position="79"/>
    </location>
</feature>
<sequence length="156" mass="17358">VEFFAYGWATGSRLDLEVFRMRQANENMRWRATVLRLIVDAEAAEKAAREASEETRQQAKDAAARAWQQVGEQTQPARSGWGEAQAFAVRQAENWRVVLAAAQAALGPNWSSIVDPAKSSEAAWLAERDAAAQQAVYWNGLLQQALDGEQRVRNTL</sequence>
<feature type="non-terminal residue" evidence="2">
    <location>
        <position position="1"/>
    </location>
</feature>
<comment type="caution">
    <text evidence="2">The sequence shown here is derived from an EMBL/GenBank/DDBJ whole genome shotgun (WGS) entry which is preliminary data.</text>
</comment>
<organism evidence="2 3">
    <name type="scientific">Kibdelosporangium persicum</name>
    <dbReference type="NCBI Taxonomy" id="2698649"/>
    <lineage>
        <taxon>Bacteria</taxon>
        <taxon>Bacillati</taxon>
        <taxon>Actinomycetota</taxon>
        <taxon>Actinomycetes</taxon>
        <taxon>Pseudonocardiales</taxon>
        <taxon>Pseudonocardiaceae</taxon>
        <taxon>Kibdelosporangium</taxon>
    </lineage>
</organism>
<evidence type="ECO:0000313" key="2">
    <source>
        <dbReference type="EMBL" id="NRN70894.1"/>
    </source>
</evidence>
<evidence type="ECO:0000313" key="3">
    <source>
        <dbReference type="Proteomes" id="UP000763557"/>
    </source>
</evidence>
<name>A0ABX2FHL2_9PSEU</name>
<feature type="compositionally biased region" description="Basic and acidic residues" evidence="1">
    <location>
        <begin position="49"/>
        <end position="63"/>
    </location>
</feature>
<reference evidence="2 3" key="1">
    <citation type="submission" date="2020-01" db="EMBL/GenBank/DDBJ databases">
        <title>Kibdelosporangium persica a novel Actinomycetes from a hot desert in Iran.</title>
        <authorList>
            <person name="Safaei N."/>
            <person name="Zaburannyi N."/>
            <person name="Mueller R."/>
            <person name="Wink J."/>
        </authorList>
    </citation>
    <scope>NUCLEOTIDE SEQUENCE [LARGE SCALE GENOMIC DNA]</scope>
    <source>
        <strain evidence="2 3">4NS15</strain>
    </source>
</reference>
<proteinExistence type="predicted"/>
<dbReference type="EMBL" id="JAAATY010000047">
    <property type="protein sequence ID" value="NRN70894.1"/>
    <property type="molecule type" value="Genomic_DNA"/>
</dbReference>
<dbReference type="Proteomes" id="UP000763557">
    <property type="component" value="Unassembled WGS sequence"/>
</dbReference>
<evidence type="ECO:0000256" key="1">
    <source>
        <dbReference type="SAM" id="MobiDB-lite"/>
    </source>
</evidence>
<gene>
    <name evidence="2" type="ORF">GC106_81680</name>
</gene>
<protein>
    <recommendedName>
        <fullName evidence="4">TolC family protein</fullName>
    </recommendedName>
</protein>
<evidence type="ECO:0008006" key="4">
    <source>
        <dbReference type="Google" id="ProtNLM"/>
    </source>
</evidence>
<keyword evidence="3" id="KW-1185">Reference proteome</keyword>